<feature type="transmembrane region" description="Helical" evidence="1">
    <location>
        <begin position="74"/>
        <end position="94"/>
    </location>
</feature>
<gene>
    <name evidence="2" type="ORF">HPMG_00628</name>
</gene>
<dbReference type="Proteomes" id="UP000003953">
    <property type="component" value="Unassembled WGS sequence"/>
</dbReference>
<dbReference type="EMBL" id="DS990442">
    <property type="protein sequence ID" value="EEQ63171.1"/>
    <property type="molecule type" value="Genomic_DNA"/>
</dbReference>
<accession>C5EZ56</accession>
<keyword evidence="1" id="KW-1133">Transmembrane helix</keyword>
<dbReference type="AlphaFoldDB" id="C5EZ56"/>
<keyword evidence="1" id="KW-0812">Transmembrane</keyword>
<feature type="transmembrane region" description="Helical" evidence="1">
    <location>
        <begin position="39"/>
        <end position="62"/>
    </location>
</feature>
<evidence type="ECO:0000313" key="2">
    <source>
        <dbReference type="EMBL" id="EEQ63171.1"/>
    </source>
</evidence>
<evidence type="ECO:0000256" key="1">
    <source>
        <dbReference type="SAM" id="Phobius"/>
    </source>
</evidence>
<keyword evidence="3" id="KW-1185">Reference proteome</keyword>
<sequence>MLTYKSLYALFKSYYYLLYLSWIPLIIAKYFYHPHNQPYNIFLALTAVGIFIPTIIDLLKIINQLLRYFKKLQYILYMLCFIISYIIYGISTTLSKEYISLILKVSPDSYIDTIYWFSLYFSFIIVSSLIMLFFTVIPTLYLTITILIDSLLNLLHALYSPLGNFFKSQVNKISMNIREFFGFYNTMHFLFFIFTAIFFIVISLSYIPISTINFVEKNSLYIIHYTSYFQNYNTCKNVDSNAYIKLLGDNQASISPFKDKSLSLLITNNSTKNNFYTTTCN</sequence>
<name>C5EZ56_9HELI</name>
<evidence type="ECO:0000313" key="3">
    <source>
        <dbReference type="Proteomes" id="UP000003953"/>
    </source>
</evidence>
<reference evidence="3" key="1">
    <citation type="journal article" date="2014" name="Genome Announc.">
        <title>Draft genome sequences of six enterohepatic helicobacter species isolated from humans and one from rhesus macaques.</title>
        <authorList>
            <person name="Shen Z."/>
            <person name="Sheh A."/>
            <person name="Young S.K."/>
            <person name="Abouelliel A."/>
            <person name="Ward D.V."/>
            <person name="Earl A.M."/>
            <person name="Fox J.G."/>
        </authorList>
    </citation>
    <scope>NUCLEOTIDE SEQUENCE [LARGE SCALE GENOMIC DNA]</scope>
    <source>
        <strain evidence="3">MIT 98-5489</strain>
    </source>
</reference>
<proteinExistence type="predicted"/>
<organism evidence="2 3">
    <name type="scientific">Helicobacter pullorum MIT 98-5489</name>
    <dbReference type="NCBI Taxonomy" id="537972"/>
    <lineage>
        <taxon>Bacteria</taxon>
        <taxon>Pseudomonadati</taxon>
        <taxon>Campylobacterota</taxon>
        <taxon>Epsilonproteobacteria</taxon>
        <taxon>Campylobacterales</taxon>
        <taxon>Helicobacteraceae</taxon>
        <taxon>Helicobacter</taxon>
    </lineage>
</organism>
<keyword evidence="1" id="KW-0472">Membrane</keyword>
<feature type="transmembrane region" description="Helical" evidence="1">
    <location>
        <begin position="114"/>
        <end position="133"/>
    </location>
</feature>
<feature type="transmembrane region" description="Helical" evidence="1">
    <location>
        <begin position="189"/>
        <end position="209"/>
    </location>
</feature>
<feature type="transmembrane region" description="Helical" evidence="1">
    <location>
        <begin position="14"/>
        <end position="33"/>
    </location>
</feature>
<dbReference type="HOGENOM" id="CLU_1080456_0_0_7"/>
<protein>
    <submittedName>
        <fullName evidence="2">Uncharacterized protein</fullName>
    </submittedName>
</protein>